<dbReference type="SMART" id="SM00554">
    <property type="entry name" value="FAS1"/>
    <property type="match status" value="1"/>
</dbReference>
<evidence type="ECO:0000313" key="4">
    <source>
        <dbReference type="EMBL" id="KAL3761665.1"/>
    </source>
</evidence>
<evidence type="ECO:0000259" key="3">
    <source>
        <dbReference type="PROSITE" id="PS50213"/>
    </source>
</evidence>
<comment type="caution">
    <text evidence="4">The sequence shown here is derived from an EMBL/GenBank/DDBJ whole genome shotgun (WGS) entry which is preliminary data.</text>
</comment>
<dbReference type="AlphaFoldDB" id="A0ABD3MC21"/>
<dbReference type="InterPro" id="IPR000782">
    <property type="entry name" value="FAS1_domain"/>
</dbReference>
<feature type="compositionally biased region" description="Basic and acidic residues" evidence="1">
    <location>
        <begin position="51"/>
        <end position="61"/>
    </location>
</feature>
<evidence type="ECO:0000256" key="1">
    <source>
        <dbReference type="SAM" id="MobiDB-lite"/>
    </source>
</evidence>
<feature type="domain" description="FAS1" evidence="3">
    <location>
        <begin position="64"/>
        <end position="228"/>
    </location>
</feature>
<evidence type="ECO:0000256" key="2">
    <source>
        <dbReference type="SAM" id="SignalP"/>
    </source>
</evidence>
<protein>
    <recommendedName>
        <fullName evidence="3">FAS1 domain-containing protein</fullName>
    </recommendedName>
</protein>
<dbReference type="SUPFAM" id="SSF82153">
    <property type="entry name" value="FAS1 domain"/>
    <property type="match status" value="1"/>
</dbReference>
<dbReference type="PROSITE" id="PS50213">
    <property type="entry name" value="FAS1"/>
    <property type="match status" value="1"/>
</dbReference>
<dbReference type="Gene3D" id="2.30.180.10">
    <property type="entry name" value="FAS1 domain"/>
    <property type="match status" value="1"/>
</dbReference>
<dbReference type="Proteomes" id="UP001530315">
    <property type="component" value="Unassembled WGS sequence"/>
</dbReference>
<evidence type="ECO:0000313" key="5">
    <source>
        <dbReference type="Proteomes" id="UP001530315"/>
    </source>
</evidence>
<dbReference type="Pfam" id="PF02469">
    <property type="entry name" value="Fasciclin"/>
    <property type="match status" value="1"/>
</dbReference>
<reference evidence="4 5" key="1">
    <citation type="submission" date="2024-10" db="EMBL/GenBank/DDBJ databases">
        <title>Updated reference genomes for cyclostephanoid diatoms.</title>
        <authorList>
            <person name="Roberts W.R."/>
            <person name="Alverson A.J."/>
        </authorList>
    </citation>
    <scope>NUCLEOTIDE SEQUENCE [LARGE SCALE GENOMIC DNA]</scope>
    <source>
        <strain evidence="4 5">AJA276-08</strain>
    </source>
</reference>
<organism evidence="4 5">
    <name type="scientific">Stephanodiscus triporus</name>
    <dbReference type="NCBI Taxonomy" id="2934178"/>
    <lineage>
        <taxon>Eukaryota</taxon>
        <taxon>Sar</taxon>
        <taxon>Stramenopiles</taxon>
        <taxon>Ochrophyta</taxon>
        <taxon>Bacillariophyta</taxon>
        <taxon>Coscinodiscophyceae</taxon>
        <taxon>Thalassiosirophycidae</taxon>
        <taxon>Stephanodiscales</taxon>
        <taxon>Stephanodiscaceae</taxon>
        <taxon>Stephanodiscus</taxon>
    </lineage>
</organism>
<sequence>MTLTAKANAFLAALALAFVAARRAPVDAFVAPSPSKAAIARRIIPPSTLRESPDDGPKEDGATTPTIQSYLQQNYPLFESLLLVKIPNIYDILRTSDSSDGYTIFCPSNSVMENIDPKRRVQIVDPRNDEVTEKLASYHVISNGKVTQERLKREDWTVPRSADGVAALSIGGVLTLGGELRVGRSKSGGFLGFGAREDGGVVIGNNEARVVKSTTVGNGVVHEVDGFVAPDLIWR</sequence>
<keyword evidence="2" id="KW-0732">Signal</keyword>
<keyword evidence="5" id="KW-1185">Reference proteome</keyword>
<gene>
    <name evidence="4" type="ORF">ACHAW5_002645</name>
</gene>
<accession>A0ABD3MC21</accession>
<proteinExistence type="predicted"/>
<dbReference type="InterPro" id="IPR036378">
    <property type="entry name" value="FAS1_dom_sf"/>
</dbReference>
<dbReference type="EMBL" id="JALLAZ020001847">
    <property type="protein sequence ID" value="KAL3761665.1"/>
    <property type="molecule type" value="Genomic_DNA"/>
</dbReference>
<name>A0ABD3MC21_9STRA</name>
<feature type="region of interest" description="Disordered" evidence="1">
    <location>
        <begin position="44"/>
        <end position="64"/>
    </location>
</feature>
<feature type="chain" id="PRO_5044764632" description="FAS1 domain-containing protein" evidence="2">
    <location>
        <begin position="29"/>
        <end position="235"/>
    </location>
</feature>
<feature type="signal peptide" evidence="2">
    <location>
        <begin position="1"/>
        <end position="28"/>
    </location>
</feature>